<comment type="caution">
    <text evidence="1">The sequence shown here is derived from an EMBL/GenBank/DDBJ whole genome shotgun (WGS) entry which is preliminary data.</text>
</comment>
<protein>
    <submittedName>
        <fullName evidence="1">Uncharacterized protein</fullName>
    </submittedName>
</protein>
<proteinExistence type="predicted"/>
<gene>
    <name evidence="1" type="ORF">S03H2_39891</name>
</gene>
<organism evidence="1">
    <name type="scientific">marine sediment metagenome</name>
    <dbReference type="NCBI Taxonomy" id="412755"/>
    <lineage>
        <taxon>unclassified sequences</taxon>
        <taxon>metagenomes</taxon>
        <taxon>ecological metagenomes</taxon>
    </lineage>
</organism>
<dbReference type="PROSITE" id="PS51257">
    <property type="entry name" value="PROKAR_LIPOPROTEIN"/>
    <property type="match status" value="1"/>
</dbReference>
<accession>X1H577</accession>
<feature type="non-terminal residue" evidence="1">
    <location>
        <position position="175"/>
    </location>
</feature>
<evidence type="ECO:0000313" key="1">
    <source>
        <dbReference type="EMBL" id="GAH52255.1"/>
    </source>
</evidence>
<sequence length="175" mass="19723">MSSKTMVRTGILFILLFAACENNIIQRAASDYFQYREGNWWQLASNQDTMMVEVEAVDTLLQIECFTVSFGGYPKYLFKKPNAISQYIKIIHNFGGEDYTVVEDFIKRIELPLVNGNAWQDSLVDSIFISGAWIKAKFYIIGSISGFESVGGYGDVYTIALKNVEVVILPDTVIT</sequence>
<reference evidence="1" key="1">
    <citation type="journal article" date="2014" name="Front. Microbiol.">
        <title>High frequency of phylogenetically diverse reductive dehalogenase-homologous genes in deep subseafloor sedimentary metagenomes.</title>
        <authorList>
            <person name="Kawai M."/>
            <person name="Futagami T."/>
            <person name="Toyoda A."/>
            <person name="Takaki Y."/>
            <person name="Nishi S."/>
            <person name="Hori S."/>
            <person name="Arai W."/>
            <person name="Tsubouchi T."/>
            <person name="Morono Y."/>
            <person name="Uchiyama I."/>
            <person name="Ito T."/>
            <person name="Fujiyama A."/>
            <person name="Inagaki F."/>
            <person name="Takami H."/>
        </authorList>
    </citation>
    <scope>NUCLEOTIDE SEQUENCE</scope>
    <source>
        <strain evidence="1">Expedition CK06-06</strain>
    </source>
</reference>
<dbReference type="AlphaFoldDB" id="X1H577"/>
<name>X1H577_9ZZZZ</name>
<dbReference type="EMBL" id="BARU01024697">
    <property type="protein sequence ID" value="GAH52255.1"/>
    <property type="molecule type" value="Genomic_DNA"/>
</dbReference>